<evidence type="ECO:0000313" key="2">
    <source>
        <dbReference type="Proteomes" id="UP000671879"/>
    </source>
</evidence>
<keyword evidence="2" id="KW-1185">Reference proteome</keyword>
<proteinExistence type="predicted"/>
<accession>A0A9Q7ADA0</accession>
<name>A0A9Q7ADA0_9BACT</name>
<dbReference type="EMBL" id="CP072943">
    <property type="protein sequence ID" value="QTX32718.1"/>
    <property type="molecule type" value="Genomic_DNA"/>
</dbReference>
<reference evidence="2" key="1">
    <citation type="submission" date="2021-04" db="EMBL/GenBank/DDBJ databases">
        <title>A novel Synergistetes isolate from a pyrite-forming mixed culture.</title>
        <authorList>
            <person name="Bunk B."/>
            <person name="Sproer C."/>
            <person name="Spring S."/>
            <person name="Pester M."/>
        </authorList>
    </citation>
    <scope>NUCLEOTIDE SEQUENCE [LARGE SCALE GENOMIC DNA]</scope>
    <source>
        <strain evidence="2">J.5.4.2-T.3.5.2</strain>
    </source>
</reference>
<sequence>MAILMGICSIVPVLTVIDALVVEVGHHYRDRATKKLRTLERLLAEKKITL</sequence>
<dbReference type="AlphaFoldDB" id="A0A9Q7ADA0"/>
<dbReference type="Proteomes" id="UP000671879">
    <property type="component" value="Chromosome"/>
</dbReference>
<gene>
    <name evidence="1" type="ORF">KAR29_01915</name>
</gene>
<dbReference type="KEGG" id="aram:KAR29_01915"/>
<evidence type="ECO:0000313" key="1">
    <source>
        <dbReference type="EMBL" id="QTX32718.1"/>
    </source>
</evidence>
<organism evidence="1 2">
    <name type="scientific">Aminithiophilus ramosus</name>
    <dbReference type="NCBI Taxonomy" id="3029084"/>
    <lineage>
        <taxon>Bacteria</taxon>
        <taxon>Thermotogati</taxon>
        <taxon>Synergistota</taxon>
        <taxon>Synergistia</taxon>
        <taxon>Synergistales</taxon>
        <taxon>Aminithiophilaceae</taxon>
        <taxon>Aminithiophilus</taxon>
    </lineage>
</organism>
<protein>
    <submittedName>
        <fullName evidence="1">Uncharacterized protein</fullName>
    </submittedName>
</protein>
<dbReference type="RefSeq" id="WP_274373968.1">
    <property type="nucleotide sequence ID" value="NZ_CP072943.1"/>
</dbReference>